<dbReference type="EMBL" id="LR796938">
    <property type="protein sequence ID" value="CAB4176674.1"/>
    <property type="molecule type" value="Genomic_DNA"/>
</dbReference>
<evidence type="ECO:0000313" key="2">
    <source>
        <dbReference type="EMBL" id="CAB4181055.1"/>
    </source>
</evidence>
<sequence length="112" mass="12233">MDRRLKIVLVVIAGLVGYGFSQAVFNKTYAPKVTQEAVDVSVINMNTSASRSAYVKGCTDEAGPEFQVTCGCMFDNLLALYPDFATNTERISRILTSGYTTEETNVMVSCIN</sequence>
<evidence type="ECO:0000313" key="3">
    <source>
        <dbReference type="EMBL" id="CAB4198714.1"/>
    </source>
</evidence>
<protein>
    <submittedName>
        <fullName evidence="2">Uncharacterized protein</fullName>
    </submittedName>
</protein>
<dbReference type="EMBL" id="LR797011">
    <property type="protein sequence ID" value="CAB4181055.1"/>
    <property type="molecule type" value="Genomic_DNA"/>
</dbReference>
<dbReference type="EMBL" id="LR798372">
    <property type="protein sequence ID" value="CAB5227390.1"/>
    <property type="molecule type" value="Genomic_DNA"/>
</dbReference>
<gene>
    <name evidence="2" type="ORF">UFOVP1075_13</name>
    <name evidence="3" type="ORF">UFOVP1312_5</name>
    <name evidence="4" type="ORF">UFOVP1426_53</name>
    <name evidence="5" type="ORF">UFOVP1522_34</name>
    <name evidence="1" type="ORF">UFOVP989_53</name>
</gene>
<accession>A0A6J5QJA1</accession>
<organism evidence="2">
    <name type="scientific">uncultured Caudovirales phage</name>
    <dbReference type="NCBI Taxonomy" id="2100421"/>
    <lineage>
        <taxon>Viruses</taxon>
        <taxon>Duplodnaviria</taxon>
        <taxon>Heunggongvirae</taxon>
        <taxon>Uroviricota</taxon>
        <taxon>Caudoviricetes</taxon>
        <taxon>Peduoviridae</taxon>
        <taxon>Maltschvirus</taxon>
        <taxon>Maltschvirus maltsch</taxon>
    </lineage>
</organism>
<reference evidence="2" key="1">
    <citation type="submission" date="2020-05" db="EMBL/GenBank/DDBJ databases">
        <authorList>
            <person name="Chiriac C."/>
            <person name="Salcher M."/>
            <person name="Ghai R."/>
            <person name="Kavagutti S V."/>
        </authorList>
    </citation>
    <scope>NUCLEOTIDE SEQUENCE</scope>
</reference>
<name>A0A6J5QJA1_9CAUD</name>
<evidence type="ECO:0000313" key="5">
    <source>
        <dbReference type="EMBL" id="CAB5227390.1"/>
    </source>
</evidence>
<evidence type="ECO:0000313" key="4">
    <source>
        <dbReference type="EMBL" id="CAB4210916.1"/>
    </source>
</evidence>
<dbReference type="EMBL" id="LR797263">
    <property type="protein sequence ID" value="CAB4198714.1"/>
    <property type="molecule type" value="Genomic_DNA"/>
</dbReference>
<proteinExistence type="predicted"/>
<evidence type="ECO:0000313" key="1">
    <source>
        <dbReference type="EMBL" id="CAB4176674.1"/>
    </source>
</evidence>
<dbReference type="EMBL" id="LR797370">
    <property type="protein sequence ID" value="CAB4210916.1"/>
    <property type="molecule type" value="Genomic_DNA"/>
</dbReference>